<evidence type="ECO:0000313" key="3">
    <source>
        <dbReference type="Proteomes" id="UP000297245"/>
    </source>
</evidence>
<accession>A0A4S8LJ10</accession>
<dbReference type="Proteomes" id="UP000297245">
    <property type="component" value="Unassembled WGS sequence"/>
</dbReference>
<proteinExistence type="predicted"/>
<feature type="compositionally biased region" description="Low complexity" evidence="1">
    <location>
        <begin position="411"/>
        <end position="453"/>
    </location>
</feature>
<protein>
    <submittedName>
        <fullName evidence="2">Uncharacterized protein</fullName>
    </submittedName>
</protein>
<reference evidence="2 3" key="1">
    <citation type="journal article" date="2019" name="Nat. Ecol. Evol.">
        <title>Megaphylogeny resolves global patterns of mushroom evolution.</title>
        <authorList>
            <person name="Varga T."/>
            <person name="Krizsan K."/>
            <person name="Foldi C."/>
            <person name="Dima B."/>
            <person name="Sanchez-Garcia M."/>
            <person name="Sanchez-Ramirez S."/>
            <person name="Szollosi G.J."/>
            <person name="Szarkandi J.G."/>
            <person name="Papp V."/>
            <person name="Albert L."/>
            <person name="Andreopoulos W."/>
            <person name="Angelini C."/>
            <person name="Antonin V."/>
            <person name="Barry K.W."/>
            <person name="Bougher N.L."/>
            <person name="Buchanan P."/>
            <person name="Buyck B."/>
            <person name="Bense V."/>
            <person name="Catcheside P."/>
            <person name="Chovatia M."/>
            <person name="Cooper J."/>
            <person name="Damon W."/>
            <person name="Desjardin D."/>
            <person name="Finy P."/>
            <person name="Geml J."/>
            <person name="Haridas S."/>
            <person name="Hughes K."/>
            <person name="Justo A."/>
            <person name="Karasinski D."/>
            <person name="Kautmanova I."/>
            <person name="Kiss B."/>
            <person name="Kocsube S."/>
            <person name="Kotiranta H."/>
            <person name="LaButti K.M."/>
            <person name="Lechner B.E."/>
            <person name="Liimatainen K."/>
            <person name="Lipzen A."/>
            <person name="Lukacs Z."/>
            <person name="Mihaltcheva S."/>
            <person name="Morgado L.N."/>
            <person name="Niskanen T."/>
            <person name="Noordeloos M.E."/>
            <person name="Ohm R.A."/>
            <person name="Ortiz-Santana B."/>
            <person name="Ovrebo C."/>
            <person name="Racz N."/>
            <person name="Riley R."/>
            <person name="Savchenko A."/>
            <person name="Shiryaev A."/>
            <person name="Soop K."/>
            <person name="Spirin V."/>
            <person name="Szebenyi C."/>
            <person name="Tomsovsky M."/>
            <person name="Tulloss R.E."/>
            <person name="Uehling J."/>
            <person name="Grigoriev I.V."/>
            <person name="Vagvolgyi C."/>
            <person name="Papp T."/>
            <person name="Martin F.M."/>
            <person name="Miettinen O."/>
            <person name="Hibbett D.S."/>
            <person name="Nagy L.G."/>
        </authorList>
    </citation>
    <scope>NUCLEOTIDE SEQUENCE [LARGE SCALE GENOMIC DNA]</scope>
    <source>
        <strain evidence="2 3">CBS 962.96</strain>
    </source>
</reference>
<feature type="compositionally biased region" description="Basic residues" evidence="1">
    <location>
        <begin position="811"/>
        <end position="830"/>
    </location>
</feature>
<feature type="compositionally biased region" description="Polar residues" evidence="1">
    <location>
        <begin position="400"/>
        <end position="409"/>
    </location>
</feature>
<feature type="compositionally biased region" description="Polar residues" evidence="1">
    <location>
        <begin position="505"/>
        <end position="515"/>
    </location>
</feature>
<feature type="compositionally biased region" description="Basic and acidic residues" evidence="1">
    <location>
        <begin position="574"/>
        <end position="584"/>
    </location>
</feature>
<evidence type="ECO:0000256" key="1">
    <source>
        <dbReference type="SAM" id="MobiDB-lite"/>
    </source>
</evidence>
<feature type="region of interest" description="Disordered" evidence="1">
    <location>
        <begin position="797"/>
        <end position="949"/>
    </location>
</feature>
<feature type="compositionally biased region" description="Acidic residues" evidence="1">
    <location>
        <begin position="902"/>
        <end position="914"/>
    </location>
</feature>
<feature type="region of interest" description="Disordered" evidence="1">
    <location>
        <begin position="533"/>
        <end position="584"/>
    </location>
</feature>
<organism evidence="2 3">
    <name type="scientific">Dendrothele bispora (strain CBS 962.96)</name>
    <dbReference type="NCBI Taxonomy" id="1314807"/>
    <lineage>
        <taxon>Eukaryota</taxon>
        <taxon>Fungi</taxon>
        <taxon>Dikarya</taxon>
        <taxon>Basidiomycota</taxon>
        <taxon>Agaricomycotina</taxon>
        <taxon>Agaricomycetes</taxon>
        <taxon>Agaricomycetidae</taxon>
        <taxon>Agaricales</taxon>
        <taxon>Agaricales incertae sedis</taxon>
        <taxon>Dendrothele</taxon>
    </lineage>
</organism>
<feature type="compositionally biased region" description="Acidic residues" evidence="1">
    <location>
        <begin position="836"/>
        <end position="862"/>
    </location>
</feature>
<name>A0A4S8LJ10_DENBC</name>
<evidence type="ECO:0000313" key="2">
    <source>
        <dbReference type="EMBL" id="THU89156.1"/>
    </source>
</evidence>
<dbReference type="EMBL" id="ML179379">
    <property type="protein sequence ID" value="THU89156.1"/>
    <property type="molecule type" value="Genomic_DNA"/>
</dbReference>
<keyword evidence="3" id="KW-1185">Reference proteome</keyword>
<feature type="region of interest" description="Disordered" evidence="1">
    <location>
        <begin position="318"/>
        <end position="516"/>
    </location>
</feature>
<feature type="compositionally biased region" description="Acidic residues" evidence="1">
    <location>
        <begin position="881"/>
        <end position="891"/>
    </location>
</feature>
<dbReference type="AlphaFoldDB" id="A0A4S8LJ10"/>
<sequence>MSGLRTTLRLLRDAPTNTSPSSPILQVASANRIIVGAALASSRRSIKFFVDESCSSLTFFRLSIQEAPPEILKTSSSLFQLLEPTATTTRLQTRTSLRDCTFFELSSLGMYFKTFRSGNAASSDISAKKVRAQFCHIKGPFFNALGFFWLFLTLSCPQQHCHKQRTRKISFPTPTTTYNFNDYLAVLSRKSVFEMAYYKSTTQNPFGGLQAFLNNHRVLFSPSMLRTYFKDDLVSLATRVKDIFGLVDAWTVNDKNELPLVIDRARLTVFRNLRGAYEPSIFEEDVELRSWVQEEEEKALDQGIAQLVSLSECQFGRPKTPFSTTTTNEDGEEVSIEPDHSAINFGPPKQGDKFYLSPPAATSRRNPFSGGAGTSTSKTPPLPPKPTRKSAFSGLETKTGAATPSSGTKIATGTRSAPGTTTSTRTSETTQKQPTKPAKTATKPATASKAPAKISGGASKSSTPAPARPWVLVPRPTIATRGATSTPSTTSANPRKRTQDEIASEQESTPASNLCATKERAARSRTLPAIAVLEGSPEPPPAKKQRLVKTEPAPNAQASSSTSVVRTRTKRKAMAGEDDRGRWHRHYNDFPHVNKLPEVNPQPNYPQAQSLILAKRNGIFANVDTDPAPELRVVEAMAAYTDRVVNGPYPWKCDQCNTSRKVCVFRGHDKKCDACASARNSCSILSKGLKFFFHQEDAAGRVALAPSHMASEAQRACRLRKQADLLIDQAAHLHYEADIMTAHNTVAVLQILKMSPDDKKLVDEYRKTDDDIRDIFDNVDTYRKTFDIVVNQFPDLRDPRFSLPSDSQMRSPKKKKPAKPKPKAPTKKGKEKAVEPVEEEEEDFEEEEGQEEEPEMEDEVEGTQELKRSASPVATEHIPSEDEGDNGEDTDNTYYPPKSQSEEEEIPPTDEENADGDRDSQQEEEDEDKVFDQLHSSPIRPSILGFEEESVEREDAVDEGTMQAVNLLCGTRQTPTTNTTKISHRVLVYADALIQHTPTLSVVYARHGGTVFNRSYAHGSHTEDIGVAFYLVPGNLQGNQ</sequence>
<feature type="compositionally biased region" description="Low complexity" evidence="1">
    <location>
        <begin position="479"/>
        <end position="492"/>
    </location>
</feature>
<gene>
    <name evidence="2" type="ORF">K435DRAFT_865562</name>
</gene>